<dbReference type="Gramene" id="GBG68816">
    <property type="protein sequence ID" value="GBG68816"/>
    <property type="gene ID" value="CBR_g3510"/>
</dbReference>
<evidence type="ECO:0000256" key="10">
    <source>
        <dbReference type="SAM" id="Phobius"/>
    </source>
</evidence>
<dbReference type="InterPro" id="IPR000462">
    <property type="entry name" value="CDP-OH_P_trans"/>
</dbReference>
<dbReference type="AlphaFoldDB" id="A0A388KFN1"/>
<evidence type="ECO:0000256" key="4">
    <source>
        <dbReference type="ARBA" id="ARBA00022989"/>
    </source>
</evidence>
<name>A0A388KFN1_CHABU</name>
<keyword evidence="4 10" id="KW-1133">Transmembrane helix</keyword>
<evidence type="ECO:0000313" key="11">
    <source>
        <dbReference type="EMBL" id="GBG68816.1"/>
    </source>
</evidence>
<evidence type="ECO:0000256" key="2">
    <source>
        <dbReference type="ARBA" id="ARBA00022679"/>
    </source>
</evidence>
<evidence type="ECO:0000256" key="6">
    <source>
        <dbReference type="ARBA" id="ARBA00023136"/>
    </source>
</evidence>
<dbReference type="EMBL" id="BFEA01000106">
    <property type="protein sequence ID" value="GBG68816.1"/>
    <property type="molecule type" value="Genomic_DNA"/>
</dbReference>
<feature type="transmembrane region" description="Helical" evidence="10">
    <location>
        <begin position="464"/>
        <end position="485"/>
    </location>
</feature>
<dbReference type="Proteomes" id="UP000265515">
    <property type="component" value="Unassembled WGS sequence"/>
</dbReference>
<evidence type="ECO:0000256" key="8">
    <source>
        <dbReference type="RuleBase" id="RU003750"/>
    </source>
</evidence>
<gene>
    <name evidence="11" type="ORF">CBR_g3510</name>
</gene>
<protein>
    <recommendedName>
        <fullName evidence="13">CDP-diacylglycerol--inositol 3-phosphatidyltransferase</fullName>
    </recommendedName>
</protein>
<dbReference type="OrthoDB" id="10251079at2759"/>
<keyword evidence="5" id="KW-0443">Lipid metabolism</keyword>
<keyword evidence="2 8" id="KW-0808">Transferase</keyword>
<evidence type="ECO:0000256" key="3">
    <source>
        <dbReference type="ARBA" id="ARBA00022692"/>
    </source>
</evidence>
<dbReference type="GO" id="GO:0016780">
    <property type="term" value="F:phosphotransferase activity, for other substituted phosphate groups"/>
    <property type="evidence" value="ECO:0007669"/>
    <property type="project" value="InterPro"/>
</dbReference>
<keyword evidence="7" id="KW-1208">Phospholipid metabolism</keyword>
<feature type="transmembrane region" description="Helical" evidence="10">
    <location>
        <begin position="434"/>
        <end position="452"/>
    </location>
</feature>
<feature type="transmembrane region" description="Helical" evidence="10">
    <location>
        <begin position="305"/>
        <end position="325"/>
    </location>
</feature>
<keyword evidence="12" id="KW-1185">Reference proteome</keyword>
<dbReference type="InterPro" id="IPR048254">
    <property type="entry name" value="CDP_ALCOHOL_P_TRANSF_CS"/>
</dbReference>
<proteinExistence type="inferred from homology"/>
<feature type="region of interest" description="Disordered" evidence="9">
    <location>
        <begin position="99"/>
        <end position="172"/>
    </location>
</feature>
<dbReference type="PANTHER" id="PTHR15362:SF13">
    <property type="entry name" value="SI:CH1073-145M9.1"/>
    <property type="match status" value="1"/>
</dbReference>
<dbReference type="Gene3D" id="1.20.120.1760">
    <property type="match status" value="1"/>
</dbReference>
<sequence length="509" mass="54913">MAARALSYWGNKLLCPSLAGDRSPKISPRAGEGGLRWKSVLPSCECHVAKGEDPSEKMPSWRQWKNGCYLGSTGWRPVRVAMARRAGYVVMMATTKHNPPRTGGVVPSSGWATSRAGTNARAPSRKLGGGAARAKTRFPERTDSPLAFGGTFGGSSPPPPPPRFQEPTDRRRVRRATMRSLAVGGGRKGLRAGGFGADPGALSWQRSSSRRHTLFSTDRGAAHGLLLVPRRLCRCARDDPTMPKIDGCARFPASDVGVDVNKNSTSNSAATAAAATMNNRSSSLPSSALSAGVAPSPSISEKLRVFFLVPNLVDYVRVLLAVVMFAVGPENHPRSFVLLYIVCFILDAVDGSIARALHQESGYGAFLDVAIDCTLRSMMWAAALKGPLGAVVPCIEWCVFVGTHARGGAAWKTGCFVGAPWWVRAAIYNGFRSLAGALVIAGLHFLPLWIWIYRWTSLHFLRSISFGIVLAIGRVYCLAVELWTLSRHVGSIIESDCIQRQGDVRDKKQ</sequence>
<evidence type="ECO:0000313" key="12">
    <source>
        <dbReference type="Proteomes" id="UP000265515"/>
    </source>
</evidence>
<dbReference type="STRING" id="69332.A0A388KFN1"/>
<evidence type="ECO:0008006" key="13">
    <source>
        <dbReference type="Google" id="ProtNLM"/>
    </source>
</evidence>
<keyword evidence="6 10" id="KW-0472">Membrane</keyword>
<dbReference type="Pfam" id="PF01066">
    <property type="entry name" value="CDP-OH_P_transf"/>
    <property type="match status" value="1"/>
</dbReference>
<comment type="caution">
    <text evidence="11">The sequence shown here is derived from an EMBL/GenBank/DDBJ whole genome shotgun (WGS) entry which is preliminary data.</text>
</comment>
<dbReference type="InterPro" id="IPR043130">
    <property type="entry name" value="CDP-OH_PTrfase_TM_dom"/>
</dbReference>
<evidence type="ECO:0000256" key="1">
    <source>
        <dbReference type="ARBA" id="ARBA00004141"/>
    </source>
</evidence>
<dbReference type="GO" id="GO:0016020">
    <property type="term" value="C:membrane"/>
    <property type="evidence" value="ECO:0007669"/>
    <property type="project" value="UniProtKB-SubCell"/>
</dbReference>
<comment type="subcellular location">
    <subcellularLocation>
        <location evidence="1">Membrane</location>
        <topology evidence="1">Multi-pass membrane protein</topology>
    </subcellularLocation>
</comment>
<dbReference type="GO" id="GO:0008654">
    <property type="term" value="P:phospholipid biosynthetic process"/>
    <property type="evidence" value="ECO:0007669"/>
    <property type="project" value="InterPro"/>
</dbReference>
<feature type="transmembrane region" description="Helical" evidence="10">
    <location>
        <begin position="337"/>
        <end position="357"/>
    </location>
</feature>
<keyword evidence="3 10" id="KW-0812">Transmembrane</keyword>
<dbReference type="PROSITE" id="PS00379">
    <property type="entry name" value="CDP_ALCOHOL_P_TRANSF"/>
    <property type="match status" value="1"/>
</dbReference>
<comment type="similarity">
    <text evidence="8">Belongs to the CDP-alcohol phosphatidyltransferase class-I family.</text>
</comment>
<evidence type="ECO:0000256" key="9">
    <source>
        <dbReference type="SAM" id="MobiDB-lite"/>
    </source>
</evidence>
<organism evidence="11 12">
    <name type="scientific">Chara braunii</name>
    <name type="common">Braun's stonewort</name>
    <dbReference type="NCBI Taxonomy" id="69332"/>
    <lineage>
        <taxon>Eukaryota</taxon>
        <taxon>Viridiplantae</taxon>
        <taxon>Streptophyta</taxon>
        <taxon>Charophyceae</taxon>
        <taxon>Charales</taxon>
        <taxon>Characeae</taxon>
        <taxon>Chara</taxon>
    </lineage>
</organism>
<reference evidence="11 12" key="1">
    <citation type="journal article" date="2018" name="Cell">
        <title>The Chara Genome: Secondary Complexity and Implications for Plant Terrestrialization.</title>
        <authorList>
            <person name="Nishiyama T."/>
            <person name="Sakayama H."/>
            <person name="Vries J.D."/>
            <person name="Buschmann H."/>
            <person name="Saint-Marcoux D."/>
            <person name="Ullrich K.K."/>
            <person name="Haas F.B."/>
            <person name="Vanderstraeten L."/>
            <person name="Becker D."/>
            <person name="Lang D."/>
            <person name="Vosolsobe S."/>
            <person name="Rombauts S."/>
            <person name="Wilhelmsson P.K.I."/>
            <person name="Janitza P."/>
            <person name="Kern R."/>
            <person name="Heyl A."/>
            <person name="Rumpler F."/>
            <person name="Villalobos L.I.A.C."/>
            <person name="Clay J.M."/>
            <person name="Skokan R."/>
            <person name="Toyoda A."/>
            <person name="Suzuki Y."/>
            <person name="Kagoshima H."/>
            <person name="Schijlen E."/>
            <person name="Tajeshwar N."/>
            <person name="Catarino B."/>
            <person name="Hetherington A.J."/>
            <person name="Saltykova A."/>
            <person name="Bonnot C."/>
            <person name="Breuninger H."/>
            <person name="Symeonidi A."/>
            <person name="Radhakrishnan G.V."/>
            <person name="Van Nieuwerburgh F."/>
            <person name="Deforce D."/>
            <person name="Chang C."/>
            <person name="Karol K.G."/>
            <person name="Hedrich R."/>
            <person name="Ulvskov P."/>
            <person name="Glockner G."/>
            <person name="Delwiche C.F."/>
            <person name="Petrasek J."/>
            <person name="Van de Peer Y."/>
            <person name="Friml J."/>
            <person name="Beilby M."/>
            <person name="Dolan L."/>
            <person name="Kohara Y."/>
            <person name="Sugano S."/>
            <person name="Fujiyama A."/>
            <person name="Delaux P.-M."/>
            <person name="Quint M."/>
            <person name="TheiBen G."/>
            <person name="Hagemann M."/>
            <person name="Harholt J."/>
            <person name="Dunand C."/>
            <person name="Zachgo S."/>
            <person name="Langdale J."/>
            <person name="Maumus F."/>
            <person name="Straeten D.V.D."/>
            <person name="Gould S.B."/>
            <person name="Rensing S.A."/>
        </authorList>
    </citation>
    <scope>NUCLEOTIDE SEQUENCE [LARGE SCALE GENOMIC DNA]</scope>
    <source>
        <strain evidence="11 12">S276</strain>
    </source>
</reference>
<evidence type="ECO:0000256" key="5">
    <source>
        <dbReference type="ARBA" id="ARBA00023098"/>
    </source>
</evidence>
<evidence type="ECO:0000256" key="7">
    <source>
        <dbReference type="ARBA" id="ARBA00023264"/>
    </source>
</evidence>
<dbReference type="PANTHER" id="PTHR15362">
    <property type="entry name" value="PHOSPHATIDYLINOSITOL SYNTHASE"/>
    <property type="match status" value="1"/>
</dbReference>
<accession>A0A388KFN1</accession>